<evidence type="ECO:0000313" key="4">
    <source>
        <dbReference type="EMBL" id="GAA4383833.1"/>
    </source>
</evidence>
<accession>A0ABP8J371</accession>
<keyword evidence="2" id="KW-0812">Transmembrane</keyword>
<organism evidence="4 5">
    <name type="scientific">Brevibacterium pityocampae</name>
    <dbReference type="NCBI Taxonomy" id="506594"/>
    <lineage>
        <taxon>Bacteria</taxon>
        <taxon>Bacillati</taxon>
        <taxon>Actinomycetota</taxon>
        <taxon>Actinomycetes</taxon>
        <taxon>Micrococcales</taxon>
        <taxon>Brevibacteriaceae</taxon>
        <taxon>Brevibacterium</taxon>
    </lineage>
</organism>
<feature type="transmembrane region" description="Helical" evidence="2">
    <location>
        <begin position="223"/>
        <end position="248"/>
    </location>
</feature>
<feature type="domain" description="LppM" evidence="3">
    <location>
        <begin position="36"/>
        <end position="220"/>
    </location>
</feature>
<reference evidence="5" key="1">
    <citation type="journal article" date="2019" name="Int. J. Syst. Evol. Microbiol.">
        <title>The Global Catalogue of Microorganisms (GCM) 10K type strain sequencing project: providing services to taxonomists for standard genome sequencing and annotation.</title>
        <authorList>
            <consortium name="The Broad Institute Genomics Platform"/>
            <consortium name="The Broad Institute Genome Sequencing Center for Infectious Disease"/>
            <person name="Wu L."/>
            <person name="Ma J."/>
        </authorList>
    </citation>
    <scope>NUCLEOTIDE SEQUENCE [LARGE SCALE GENOMIC DNA]</scope>
    <source>
        <strain evidence="5">JCM 17808</strain>
    </source>
</reference>
<feature type="compositionally biased region" description="Low complexity" evidence="1">
    <location>
        <begin position="408"/>
        <end position="422"/>
    </location>
</feature>
<dbReference type="RefSeq" id="WP_345029371.1">
    <property type="nucleotide sequence ID" value="NZ_BAABGL010000002.1"/>
</dbReference>
<sequence>MSPAPTASLPPRARRSRLAGVALLLLTLFVLTGCVKLNSDLDVSTDLTLSGTMSVMMKKSAVEDLGQTTDEALEEMTGDVPDMSDRGVTTGEVHDELYVGIRFTLDDVDPTEFTEDELGFISQLSLSEQDGTISLSMPNPVAMPSMDMPAPPTGGYPGAAPGIDTGLGVDSIRSMLDESVIAFTFPGKVIDAPGAEVNGSTASWDLQTFEGEELTAEAQASGFPWWVLIVIGIIVILGIVALIIVLVLMSRKKKRQQGAGAGYGAAGAGFGAPGAQYGAPGGQGYPGGPAAAAGPYGSGPQPGQYGSGPQQGQYGSGPQPGQYGSGPAPGHHGPGPQPGQQQPGPYGSGPAPGYGSGPAPAGCGGPAGSPPVQPGSGHPGGHPQGGPQMPGQHAPGQYPPGQQGGFPGQNHPGQGHPGQNPQDRFRPPRR</sequence>
<feature type="region of interest" description="Disordered" evidence="1">
    <location>
        <begin position="290"/>
        <end position="430"/>
    </location>
</feature>
<feature type="compositionally biased region" description="Gly residues" evidence="1">
    <location>
        <begin position="346"/>
        <end position="367"/>
    </location>
</feature>
<keyword evidence="2" id="KW-0472">Membrane</keyword>
<evidence type="ECO:0000256" key="1">
    <source>
        <dbReference type="SAM" id="MobiDB-lite"/>
    </source>
</evidence>
<dbReference type="Pfam" id="PF21946">
    <property type="entry name" value="LppM"/>
    <property type="match status" value="1"/>
</dbReference>
<dbReference type="EMBL" id="BAABGL010000002">
    <property type="protein sequence ID" value="GAA4383833.1"/>
    <property type="molecule type" value="Genomic_DNA"/>
</dbReference>
<keyword evidence="2" id="KW-1133">Transmembrane helix</keyword>
<comment type="caution">
    <text evidence="4">The sequence shown here is derived from an EMBL/GenBank/DDBJ whole genome shotgun (WGS) entry which is preliminary data.</text>
</comment>
<evidence type="ECO:0000259" key="3">
    <source>
        <dbReference type="Pfam" id="PF21946"/>
    </source>
</evidence>
<evidence type="ECO:0000256" key="2">
    <source>
        <dbReference type="SAM" id="Phobius"/>
    </source>
</evidence>
<feature type="compositionally biased region" description="Low complexity" evidence="1">
    <location>
        <begin position="385"/>
        <end position="401"/>
    </location>
</feature>
<keyword evidence="5" id="KW-1185">Reference proteome</keyword>
<dbReference type="Proteomes" id="UP001500642">
    <property type="component" value="Unassembled WGS sequence"/>
</dbReference>
<feature type="compositionally biased region" description="Low complexity" evidence="1">
    <location>
        <begin position="290"/>
        <end position="331"/>
    </location>
</feature>
<proteinExistence type="predicted"/>
<gene>
    <name evidence="4" type="ORF">GCM10023167_03780</name>
</gene>
<evidence type="ECO:0000313" key="5">
    <source>
        <dbReference type="Proteomes" id="UP001500642"/>
    </source>
</evidence>
<protein>
    <recommendedName>
        <fullName evidence="3">LppM domain-containing protein</fullName>
    </recommendedName>
</protein>
<name>A0ABP8J371_9MICO</name>
<dbReference type="InterPro" id="IPR053807">
    <property type="entry name" value="LppM"/>
</dbReference>